<sequence>MLSITSPVAHPPCPSPFNLAEYVLHAGRQTPDKLALAIVSPTGAERWSFERLSTAVEGVAAGLRDKGLPAGARILLRLGNTVDFPIAFLGAIAAGLVPVPTSAQLTGPEITKIADQVKPSLVIASDGIALPDGNTPILTTKDLEGMFELPSAGFEMGDPERPAYIVFTSGSSGQPRGVIHAHRTIWARRMMWDGWYGLLASDRVLHAGAFNWTYTLGTGLLDPWSRGATSLIPATGVDPQALPLLLKRFDATIFAAAPGVYRQVLKNGIPISLPKLRHGLSAGEKLPHATAVAWTEATGKQVFEALGMSECSTFISGSPSRPAPELASGYPQEGRKIAVLDDNNEAVPTNTPGNLAIHRSDPGLMLGYLDGGTDKFTGNWFVTGDTVQMADDYAVSYLGRDDDQMNAGGFRVSPIEVEQTLGKHSAIAEVAVTEVQVKADASVIAAFYTGEEQDSATLADYAAGVLARYKQPRIFIHVPSLPKGGNGKINRRQLRQEYEANLGQA</sequence>
<keyword evidence="1" id="KW-0436">Ligase</keyword>
<protein>
    <submittedName>
        <fullName evidence="4">Acetyl-CoA synthetase</fullName>
    </submittedName>
</protein>
<dbReference type="PROSITE" id="PS00455">
    <property type="entry name" value="AMP_BINDING"/>
    <property type="match status" value="1"/>
</dbReference>
<dbReference type="RefSeq" id="WP_095596324.1">
    <property type="nucleotide sequence ID" value="NZ_BMKN01000001.1"/>
</dbReference>
<gene>
    <name evidence="4" type="ORF">GCM10011517_08000</name>
</gene>
<dbReference type="Proteomes" id="UP000606730">
    <property type="component" value="Unassembled WGS sequence"/>
</dbReference>
<dbReference type="Pfam" id="PF00501">
    <property type="entry name" value="AMP-binding"/>
    <property type="match status" value="1"/>
</dbReference>
<proteinExistence type="predicted"/>
<dbReference type="GO" id="GO:0016878">
    <property type="term" value="F:acid-thiol ligase activity"/>
    <property type="evidence" value="ECO:0007669"/>
    <property type="project" value="TreeGrafter"/>
</dbReference>
<dbReference type="AlphaFoldDB" id="A0A917AD46"/>
<dbReference type="OrthoDB" id="9803968at2"/>
<dbReference type="InterPro" id="IPR020845">
    <property type="entry name" value="AMP-binding_CS"/>
</dbReference>
<dbReference type="Pfam" id="PF13193">
    <property type="entry name" value="AMP-binding_C"/>
    <property type="match status" value="1"/>
</dbReference>
<reference evidence="4" key="2">
    <citation type="submission" date="2020-09" db="EMBL/GenBank/DDBJ databases">
        <authorList>
            <person name="Sun Q."/>
            <person name="Zhou Y."/>
        </authorList>
    </citation>
    <scope>NUCLEOTIDE SEQUENCE</scope>
    <source>
        <strain evidence="4">CGMCC 1.16012</strain>
    </source>
</reference>
<evidence type="ECO:0000256" key="1">
    <source>
        <dbReference type="ARBA" id="ARBA00022598"/>
    </source>
</evidence>
<dbReference type="InterPro" id="IPR042099">
    <property type="entry name" value="ANL_N_sf"/>
</dbReference>
<dbReference type="InterPro" id="IPR045851">
    <property type="entry name" value="AMP-bd_C_sf"/>
</dbReference>
<dbReference type="SUPFAM" id="SSF56801">
    <property type="entry name" value="Acetyl-CoA synthetase-like"/>
    <property type="match status" value="1"/>
</dbReference>
<dbReference type="PANTHER" id="PTHR43352">
    <property type="entry name" value="ACETYL-COA SYNTHETASE"/>
    <property type="match status" value="1"/>
</dbReference>
<evidence type="ECO:0000259" key="2">
    <source>
        <dbReference type="Pfam" id="PF00501"/>
    </source>
</evidence>
<feature type="domain" description="AMP-binding enzyme C-terminal" evidence="3">
    <location>
        <begin position="416"/>
        <end position="488"/>
    </location>
</feature>
<evidence type="ECO:0000259" key="3">
    <source>
        <dbReference type="Pfam" id="PF13193"/>
    </source>
</evidence>
<name>A0A917AD46_9RHOB</name>
<keyword evidence="5" id="KW-1185">Reference proteome</keyword>
<feature type="domain" description="AMP-dependent synthetase/ligase" evidence="2">
    <location>
        <begin position="26"/>
        <end position="369"/>
    </location>
</feature>
<dbReference type="PANTHER" id="PTHR43352:SF1">
    <property type="entry name" value="ANTHRANILATE--COA LIGASE"/>
    <property type="match status" value="1"/>
</dbReference>
<reference evidence="4" key="1">
    <citation type="journal article" date="2014" name="Int. J. Syst. Evol. Microbiol.">
        <title>Complete genome sequence of Corynebacterium casei LMG S-19264T (=DSM 44701T), isolated from a smear-ripened cheese.</title>
        <authorList>
            <consortium name="US DOE Joint Genome Institute (JGI-PGF)"/>
            <person name="Walter F."/>
            <person name="Albersmeier A."/>
            <person name="Kalinowski J."/>
            <person name="Ruckert C."/>
        </authorList>
    </citation>
    <scope>NUCLEOTIDE SEQUENCE</scope>
    <source>
        <strain evidence="4">CGMCC 1.16012</strain>
    </source>
</reference>
<dbReference type="GO" id="GO:0044550">
    <property type="term" value="P:secondary metabolite biosynthetic process"/>
    <property type="evidence" value="ECO:0007669"/>
    <property type="project" value="TreeGrafter"/>
</dbReference>
<accession>A0A917AD46</accession>
<evidence type="ECO:0000313" key="4">
    <source>
        <dbReference type="EMBL" id="GGE42803.1"/>
    </source>
</evidence>
<dbReference type="EMBL" id="BMKN01000001">
    <property type="protein sequence ID" value="GGE42803.1"/>
    <property type="molecule type" value="Genomic_DNA"/>
</dbReference>
<organism evidence="4 5">
    <name type="scientific">Actibacterium pelagium</name>
    <dbReference type="NCBI Taxonomy" id="2029103"/>
    <lineage>
        <taxon>Bacteria</taxon>
        <taxon>Pseudomonadati</taxon>
        <taxon>Pseudomonadota</taxon>
        <taxon>Alphaproteobacteria</taxon>
        <taxon>Rhodobacterales</taxon>
        <taxon>Roseobacteraceae</taxon>
        <taxon>Actibacterium</taxon>
    </lineage>
</organism>
<dbReference type="InterPro" id="IPR000873">
    <property type="entry name" value="AMP-dep_synth/lig_dom"/>
</dbReference>
<evidence type="ECO:0000313" key="5">
    <source>
        <dbReference type="Proteomes" id="UP000606730"/>
    </source>
</evidence>
<dbReference type="Gene3D" id="3.30.300.30">
    <property type="match status" value="1"/>
</dbReference>
<dbReference type="InterPro" id="IPR025110">
    <property type="entry name" value="AMP-bd_C"/>
</dbReference>
<dbReference type="Gene3D" id="3.40.50.12780">
    <property type="entry name" value="N-terminal domain of ligase-like"/>
    <property type="match status" value="1"/>
</dbReference>
<comment type="caution">
    <text evidence="4">The sequence shown here is derived from an EMBL/GenBank/DDBJ whole genome shotgun (WGS) entry which is preliminary data.</text>
</comment>